<accession>A0AA49JHK4</accession>
<dbReference type="KEGG" id="marp:QYS47_00700"/>
<keyword evidence="1" id="KW-0472">Membrane</keyword>
<proteinExistence type="predicted"/>
<dbReference type="AlphaFoldDB" id="A0AA49JHK4"/>
<feature type="transmembrane region" description="Helical" evidence="1">
    <location>
        <begin position="21"/>
        <end position="40"/>
    </location>
</feature>
<reference evidence="2" key="1">
    <citation type="submission" date="2023-08" db="EMBL/GenBank/DDBJ databases">
        <title>Comparative genomics and taxonomic characterization of three novel marine species of genus Marivirga.</title>
        <authorList>
            <person name="Muhammad N."/>
            <person name="Kim S.-G."/>
        </authorList>
    </citation>
    <scope>NUCLEOTIDE SEQUENCE</scope>
    <source>
        <strain evidence="2">BKB1-2</strain>
    </source>
</reference>
<evidence type="ECO:0000256" key="1">
    <source>
        <dbReference type="SAM" id="Phobius"/>
    </source>
</evidence>
<sequence length="142" mass="15974">MTTKQYIMEASNWHEQKKKNLKALAIWTFAWVSTLALVTFGPKFLWEGNQVFTYLAFFLNLGFGVGMIFANRNHINGLDELDKKITFDAMAIALGVGVIGGLSFSVMDITNMIGFDAEISFLVILISITYLIATLVGKYRYK</sequence>
<name>A0AA49JHK4_9BACT</name>
<evidence type="ECO:0000313" key="2">
    <source>
        <dbReference type="EMBL" id="WKK80966.2"/>
    </source>
</evidence>
<protein>
    <submittedName>
        <fullName evidence="2">Uncharacterized protein</fullName>
    </submittedName>
</protein>
<feature type="transmembrane region" description="Helical" evidence="1">
    <location>
        <begin position="52"/>
        <end position="70"/>
    </location>
</feature>
<keyword evidence="1" id="KW-0812">Transmembrane</keyword>
<dbReference type="EMBL" id="CP129968">
    <property type="protein sequence ID" value="WKK80966.2"/>
    <property type="molecule type" value="Genomic_DNA"/>
</dbReference>
<keyword evidence="1" id="KW-1133">Transmembrane helix</keyword>
<gene>
    <name evidence="2" type="ORF">QYS47_00700</name>
</gene>
<feature type="transmembrane region" description="Helical" evidence="1">
    <location>
        <begin position="91"/>
        <end position="113"/>
    </location>
</feature>
<organism evidence="2">
    <name type="scientific">Marivirga arenosa</name>
    <dbReference type="NCBI Taxonomy" id="3059076"/>
    <lineage>
        <taxon>Bacteria</taxon>
        <taxon>Pseudomonadati</taxon>
        <taxon>Bacteroidota</taxon>
        <taxon>Cytophagia</taxon>
        <taxon>Cytophagales</taxon>
        <taxon>Marivirgaceae</taxon>
        <taxon>Marivirga</taxon>
    </lineage>
</organism>
<dbReference type="Proteomes" id="UP001232019">
    <property type="component" value="Chromosome"/>
</dbReference>
<dbReference type="RefSeq" id="WP_322345613.1">
    <property type="nucleotide sequence ID" value="NZ_CP129968.2"/>
</dbReference>
<feature type="transmembrane region" description="Helical" evidence="1">
    <location>
        <begin position="119"/>
        <end position="137"/>
    </location>
</feature>